<dbReference type="InterPro" id="IPR039191">
    <property type="entry name" value="Nopp140-like"/>
</dbReference>
<sequence length="297" mass="32735">MADSRNDLFKLIQKFLLDNDLKASANALKKEANLNNQVYTGPVSLDQIFTFYSEAKSLLKILHSNLTQKIPNSDSDETKKPETESPPSPDSGSNSEPSTQLTKPETESPPSPDSGSNSEPSTQLTKRFRLQLQLQLNSSDSESSEEKGSPSQNKSTDSKDEASNASNNEFSTPKKRKFASNESTPTNQSNIKNANIAPATAPVTNNASFLEYKNNKKPKVVKHFSRINPEKVEFLDERLKDNTYLAKGETQNDFGLKAHHDLIVTRGKGFTKEKNKKKKGSYSGGAITLGSNSIKFD</sequence>
<evidence type="ECO:0000313" key="3">
    <source>
        <dbReference type="EMBL" id="PVV02459.1"/>
    </source>
</evidence>
<dbReference type="EMBL" id="MBFS01000451">
    <property type="protein sequence ID" value="PVV02459.1"/>
    <property type="molecule type" value="Genomic_DNA"/>
</dbReference>
<feature type="region of interest" description="Disordered" evidence="1">
    <location>
        <begin position="269"/>
        <end position="297"/>
    </location>
</feature>
<protein>
    <recommendedName>
        <fullName evidence="2">Srp40 C-terminal domain-containing protein</fullName>
    </recommendedName>
</protein>
<dbReference type="PROSITE" id="PS50896">
    <property type="entry name" value="LISH"/>
    <property type="match status" value="1"/>
</dbReference>
<dbReference type="Proteomes" id="UP000245609">
    <property type="component" value="Unassembled WGS sequence"/>
</dbReference>
<dbReference type="InterPro" id="IPR006594">
    <property type="entry name" value="LisH"/>
</dbReference>
<feature type="compositionally biased region" description="Polar residues" evidence="1">
    <location>
        <begin position="180"/>
        <end position="193"/>
    </location>
</feature>
<gene>
    <name evidence="3" type="ORF">BB560_003083</name>
</gene>
<evidence type="ECO:0000256" key="1">
    <source>
        <dbReference type="SAM" id="MobiDB-lite"/>
    </source>
</evidence>
<organism evidence="3 4">
    <name type="scientific">Smittium megazygosporum</name>
    <dbReference type="NCBI Taxonomy" id="133381"/>
    <lineage>
        <taxon>Eukaryota</taxon>
        <taxon>Fungi</taxon>
        <taxon>Fungi incertae sedis</taxon>
        <taxon>Zoopagomycota</taxon>
        <taxon>Kickxellomycotina</taxon>
        <taxon>Harpellomycetes</taxon>
        <taxon>Harpellales</taxon>
        <taxon>Legeriomycetaceae</taxon>
        <taxon>Smittium</taxon>
    </lineage>
</organism>
<dbReference type="OrthoDB" id="5599646at2759"/>
<keyword evidence="4" id="KW-1185">Reference proteome</keyword>
<name>A0A2T9ZCZ1_9FUNG</name>
<dbReference type="STRING" id="133381.A0A2T9ZCZ1"/>
<feature type="region of interest" description="Disordered" evidence="1">
    <location>
        <begin position="69"/>
        <end position="207"/>
    </location>
</feature>
<dbReference type="Pfam" id="PF05022">
    <property type="entry name" value="SRP40_C"/>
    <property type="match status" value="1"/>
</dbReference>
<evidence type="ECO:0000259" key="2">
    <source>
        <dbReference type="Pfam" id="PF05022"/>
    </source>
</evidence>
<accession>A0A2T9ZCZ1</accession>
<dbReference type="GO" id="GO:0005654">
    <property type="term" value="C:nucleoplasm"/>
    <property type="evidence" value="ECO:0007669"/>
    <property type="project" value="TreeGrafter"/>
</dbReference>
<dbReference type="GO" id="GO:0005730">
    <property type="term" value="C:nucleolus"/>
    <property type="evidence" value="ECO:0007669"/>
    <property type="project" value="InterPro"/>
</dbReference>
<comment type="caution">
    <text evidence="3">The sequence shown here is derived from an EMBL/GenBank/DDBJ whole genome shotgun (WGS) entry which is preliminary data.</text>
</comment>
<evidence type="ECO:0000313" key="4">
    <source>
        <dbReference type="Proteomes" id="UP000245609"/>
    </source>
</evidence>
<dbReference type="PANTHER" id="PTHR23216">
    <property type="entry name" value="NUCLEOLAR AND COILED-BODY PHOSPHOPROTEIN 1"/>
    <property type="match status" value="1"/>
</dbReference>
<proteinExistence type="predicted"/>
<feature type="compositionally biased region" description="Polar residues" evidence="1">
    <location>
        <begin position="113"/>
        <end position="125"/>
    </location>
</feature>
<dbReference type="PANTHER" id="PTHR23216:SF1">
    <property type="entry name" value="NUCLEOLAR AND COILED-BODY PHOSPHOPROTEIN 1"/>
    <property type="match status" value="1"/>
</dbReference>
<dbReference type="InterPro" id="IPR007718">
    <property type="entry name" value="Srp40_C"/>
</dbReference>
<reference evidence="3 4" key="1">
    <citation type="journal article" date="2018" name="MBio">
        <title>Comparative Genomics Reveals the Core Gene Toolbox for the Fungus-Insect Symbiosis.</title>
        <authorList>
            <person name="Wang Y."/>
            <person name="Stata M."/>
            <person name="Wang W."/>
            <person name="Stajich J.E."/>
            <person name="White M.M."/>
            <person name="Moncalvo J.M."/>
        </authorList>
    </citation>
    <scope>NUCLEOTIDE SEQUENCE [LARGE SCALE GENOMIC DNA]</scope>
    <source>
        <strain evidence="3 4">SC-DP-2</strain>
    </source>
</reference>
<feature type="domain" description="Srp40 C-terminal" evidence="2">
    <location>
        <begin position="223"/>
        <end position="296"/>
    </location>
</feature>
<dbReference type="AlphaFoldDB" id="A0A2T9ZCZ1"/>
<feature type="compositionally biased region" description="Low complexity" evidence="1">
    <location>
        <begin position="130"/>
        <end position="141"/>
    </location>
</feature>
<feature type="compositionally biased region" description="Polar residues" evidence="1">
    <location>
        <begin position="90"/>
        <end position="103"/>
    </location>
</feature>